<dbReference type="EC" id="2.4.1.-" evidence="10"/>
<dbReference type="PANTHER" id="PTHR12369">
    <property type="entry name" value="CHONDROITIN SYNTHASE"/>
    <property type="match status" value="1"/>
</dbReference>
<evidence type="ECO:0000256" key="10">
    <source>
        <dbReference type="RuleBase" id="RU364016"/>
    </source>
</evidence>
<dbReference type="InterPro" id="IPR008428">
    <property type="entry name" value="Chond_GalNAc"/>
</dbReference>
<keyword evidence="5 10" id="KW-0735">Signal-anchor</keyword>
<proteinExistence type="inferred from homology"/>
<comment type="similarity">
    <text evidence="2 10">Belongs to the chondroitin N-acetylgalactosaminyltransferase family.</text>
</comment>
<dbReference type="PANTHER" id="PTHR12369:SF11">
    <property type="entry name" value="HEXOSYLTRANSFERASE"/>
    <property type="match status" value="1"/>
</dbReference>
<evidence type="ECO:0000256" key="4">
    <source>
        <dbReference type="ARBA" id="ARBA00022692"/>
    </source>
</evidence>
<reference evidence="12" key="2">
    <citation type="journal article" date="2023" name="BMC Genomics">
        <title>Pest status, molecular evolution, and epigenetic factors derived from the genome assembly of Frankliniella fusca, a thysanopteran phytovirus vector.</title>
        <authorList>
            <person name="Catto M.A."/>
            <person name="Labadie P.E."/>
            <person name="Jacobson A.L."/>
            <person name="Kennedy G.G."/>
            <person name="Srinivasan R."/>
            <person name="Hunt B.G."/>
        </authorList>
    </citation>
    <scope>NUCLEOTIDE SEQUENCE</scope>
    <source>
        <strain evidence="12">PL_HMW_Pooled</strain>
    </source>
</reference>
<keyword evidence="13" id="KW-1185">Reference proteome</keyword>
<dbReference type="AlphaFoldDB" id="A0AAE1L8L1"/>
<sequence>MPPSFDLRDEDDDDPDFHRAGGGGAGGLRVLRSVSAPAPVISPQAFRLPALRRRPAAAASRSASVMLLRRPRRWLQLCAGLVLGLAVGMLVGTATRMPDDIGRQCSPSDGTGPPPGSGPAGVAQFAGSGFGFGFGYGPGSERWTSPPSPPGYGDEHDPLHLLEPGSKPGGRRGLVMVGVMTADKYLPTRAAAVWDTWGKELPGGIAFFSASYSRPPPNRPDLPLVALKGVDDSYPPQKKSFRMLEYLWEQYGDHFEWFLRADDDVYVRPDKLEKLLRSVDSSKPQFIGQAGRGNQEEFGLLSLEFDENFCMGGPGVLFSRETLSRVAPHVKHCLKNLYTTHEDVELGRCVQRFAGIPCTWSYEMQNILYHNSSGNEAFTGNLKHREVHRAITLHPIKQYRHLYRVHNYMGQLKIQDSWQQSLSLHRDIVAMLELLGHNPARADDVQLAKNVPLFPAKRGDRDYLGDSALLGKPPSLNKYRPRCEAEVLPWDFISRSLFSAGHSNPRRRIESALREGLDDVVREVMDMINAFSKQRGRVIEYREILYGYHRLNPLYGADYILDLLLVYKKYRGKKMTVPVRRHAYLQQQFTGLEIRETIDGEEVGPQAPPDLTQSAEGDDAPGQPGAGASFREAFENGLLRIGDALPAILGRDGRGEEVRDEASVRHKTINFVLPLAGRFSTFQRFVSVFEEECLKNAEQVSLFVILFPSEQEVSVNETVSLMSSLQRRWPQHRLAVVPVFDSFARALALEIGAAQVKDGEDDLLFFVDVDMVFNRATLERIRVNTIRGRQAYFPIVFSEFEPATVYRDQGLTVAPNHFLINQDTGYWRQYGFGIVSLYKSDLRRVGGFDTSIRGWGKEDVDLYDKFVASMAANNVSVFRAADPNLVHVFHIVDCDPDLEPSQLKMCKGTRADTLGGVSQLAQGIFAEGKAILDFAKKRRSSAPLTGGAAAPGTGTGAGLKGPAS</sequence>
<keyword evidence="8" id="KW-0472">Membrane</keyword>
<evidence type="ECO:0000256" key="7">
    <source>
        <dbReference type="ARBA" id="ARBA00023034"/>
    </source>
</evidence>
<evidence type="ECO:0000256" key="8">
    <source>
        <dbReference type="ARBA" id="ARBA00023136"/>
    </source>
</evidence>
<dbReference type="EMBL" id="JAHWGI010000166">
    <property type="protein sequence ID" value="KAK3910488.1"/>
    <property type="molecule type" value="Genomic_DNA"/>
</dbReference>
<dbReference type="GO" id="GO:0047238">
    <property type="term" value="F:glucuronosyl-N-acetylgalactosaminyl-proteoglycan 4-beta-N-acetylgalactosaminyltransferase activity"/>
    <property type="evidence" value="ECO:0007669"/>
    <property type="project" value="TreeGrafter"/>
</dbReference>
<feature type="region of interest" description="Disordered" evidence="11">
    <location>
        <begin position="601"/>
        <end position="627"/>
    </location>
</feature>
<evidence type="ECO:0000256" key="11">
    <source>
        <dbReference type="SAM" id="MobiDB-lite"/>
    </source>
</evidence>
<feature type="region of interest" description="Disordered" evidence="11">
    <location>
        <begin position="139"/>
        <end position="167"/>
    </location>
</feature>
<dbReference type="GO" id="GO:0032580">
    <property type="term" value="C:Golgi cisterna membrane"/>
    <property type="evidence" value="ECO:0007669"/>
    <property type="project" value="UniProtKB-SubCell"/>
</dbReference>
<keyword evidence="6" id="KW-1133">Transmembrane helix</keyword>
<dbReference type="Proteomes" id="UP001219518">
    <property type="component" value="Unassembled WGS sequence"/>
</dbReference>
<evidence type="ECO:0000256" key="3">
    <source>
        <dbReference type="ARBA" id="ARBA00022679"/>
    </source>
</evidence>
<feature type="compositionally biased region" description="Low complexity" evidence="11">
    <location>
        <begin position="942"/>
        <end position="952"/>
    </location>
</feature>
<dbReference type="Pfam" id="PF05679">
    <property type="entry name" value="CHGN"/>
    <property type="match status" value="1"/>
</dbReference>
<evidence type="ECO:0000256" key="9">
    <source>
        <dbReference type="ARBA" id="ARBA00023180"/>
    </source>
</evidence>
<keyword evidence="4" id="KW-0812">Transmembrane</keyword>
<dbReference type="InterPro" id="IPR051227">
    <property type="entry name" value="CS_glycosyltransferase"/>
</dbReference>
<evidence type="ECO:0000256" key="6">
    <source>
        <dbReference type="ARBA" id="ARBA00022989"/>
    </source>
</evidence>
<evidence type="ECO:0000256" key="2">
    <source>
        <dbReference type="ARBA" id="ARBA00009239"/>
    </source>
</evidence>
<organism evidence="12 13">
    <name type="scientific">Frankliniella fusca</name>
    <dbReference type="NCBI Taxonomy" id="407009"/>
    <lineage>
        <taxon>Eukaryota</taxon>
        <taxon>Metazoa</taxon>
        <taxon>Ecdysozoa</taxon>
        <taxon>Arthropoda</taxon>
        <taxon>Hexapoda</taxon>
        <taxon>Insecta</taxon>
        <taxon>Pterygota</taxon>
        <taxon>Neoptera</taxon>
        <taxon>Paraneoptera</taxon>
        <taxon>Thysanoptera</taxon>
        <taxon>Terebrantia</taxon>
        <taxon>Thripoidea</taxon>
        <taxon>Thripidae</taxon>
        <taxon>Frankliniella</taxon>
    </lineage>
</organism>
<name>A0AAE1L8L1_9NEOP</name>
<accession>A0AAE1L8L1</accession>
<keyword evidence="7 10" id="KW-0333">Golgi apparatus</keyword>
<dbReference type="FunFam" id="3.90.550.50:FF:000004">
    <property type="entry name" value="Hexosyltransferase"/>
    <property type="match status" value="1"/>
</dbReference>
<feature type="region of interest" description="Disordered" evidence="11">
    <location>
        <begin position="941"/>
        <end position="964"/>
    </location>
</feature>
<evidence type="ECO:0000313" key="12">
    <source>
        <dbReference type="EMBL" id="KAK3910488.1"/>
    </source>
</evidence>
<evidence type="ECO:0000256" key="1">
    <source>
        <dbReference type="ARBA" id="ARBA00004447"/>
    </source>
</evidence>
<evidence type="ECO:0000313" key="13">
    <source>
        <dbReference type="Proteomes" id="UP001219518"/>
    </source>
</evidence>
<dbReference type="Gene3D" id="3.90.550.50">
    <property type="match status" value="1"/>
</dbReference>
<dbReference type="SUPFAM" id="SSF53448">
    <property type="entry name" value="Nucleotide-diphospho-sugar transferases"/>
    <property type="match status" value="2"/>
</dbReference>
<comment type="caution">
    <text evidence="12">The sequence shown here is derived from an EMBL/GenBank/DDBJ whole genome shotgun (WGS) entry which is preliminary data.</text>
</comment>
<reference evidence="12" key="1">
    <citation type="submission" date="2021-07" db="EMBL/GenBank/DDBJ databases">
        <authorList>
            <person name="Catto M.A."/>
            <person name="Jacobson A."/>
            <person name="Kennedy G."/>
            <person name="Labadie P."/>
            <person name="Hunt B.G."/>
            <person name="Srinivasan R."/>
        </authorList>
    </citation>
    <scope>NUCLEOTIDE SEQUENCE</scope>
    <source>
        <strain evidence="12">PL_HMW_Pooled</strain>
        <tissue evidence="12">Head</tissue>
    </source>
</reference>
<evidence type="ECO:0000256" key="5">
    <source>
        <dbReference type="ARBA" id="ARBA00022968"/>
    </source>
</evidence>
<feature type="compositionally biased region" description="Gly residues" evidence="11">
    <location>
        <begin position="953"/>
        <end position="964"/>
    </location>
</feature>
<keyword evidence="9" id="KW-0325">Glycoprotein</keyword>
<feature type="region of interest" description="Disordered" evidence="11">
    <location>
        <begin position="100"/>
        <end position="122"/>
    </location>
</feature>
<dbReference type="Gene3D" id="3.90.550.10">
    <property type="entry name" value="Spore Coat Polysaccharide Biosynthesis Protein SpsA, Chain A"/>
    <property type="match status" value="1"/>
</dbReference>
<protein>
    <recommendedName>
        <fullName evidence="10">Hexosyltransferase</fullName>
        <ecNumber evidence="10">2.4.1.-</ecNumber>
    </recommendedName>
</protein>
<dbReference type="InterPro" id="IPR029044">
    <property type="entry name" value="Nucleotide-diphossugar_trans"/>
</dbReference>
<gene>
    <name evidence="12" type="ORF">KUF71_020302</name>
</gene>
<comment type="subcellular location">
    <subcellularLocation>
        <location evidence="1 10">Golgi apparatus</location>
        <location evidence="1 10">Golgi stack membrane</location>
        <topology evidence="1 10">Single-pass type II membrane protein</topology>
    </subcellularLocation>
</comment>
<keyword evidence="3 10" id="KW-0808">Transferase</keyword>
<feature type="region of interest" description="Disordered" evidence="11">
    <location>
        <begin position="1"/>
        <end position="24"/>
    </location>
</feature>